<evidence type="ECO:0000256" key="5">
    <source>
        <dbReference type="ARBA" id="ARBA00022692"/>
    </source>
</evidence>
<evidence type="ECO:0000256" key="1">
    <source>
        <dbReference type="ARBA" id="ARBA00004141"/>
    </source>
</evidence>
<keyword evidence="14" id="KW-1185">Reference proteome</keyword>
<comment type="caution">
    <text evidence="13">The sequence shown here is derived from an EMBL/GenBank/DDBJ whole genome shotgun (WGS) entry which is preliminary data.</text>
</comment>
<keyword evidence="8 12" id="KW-0443">Lipid metabolism</keyword>
<name>A0AAE0JWU2_9PEZI</name>
<evidence type="ECO:0000256" key="10">
    <source>
        <dbReference type="ARBA" id="ARBA00023160"/>
    </source>
</evidence>
<dbReference type="GO" id="GO:0034625">
    <property type="term" value="P:fatty acid elongation, monounsaturated fatty acid"/>
    <property type="evidence" value="ECO:0007669"/>
    <property type="project" value="TreeGrafter"/>
</dbReference>
<comment type="catalytic activity">
    <reaction evidence="12">
        <text>an acyl-CoA + malonyl-CoA + H(+) = a 3-oxoacyl-CoA + CO2 + CoA</text>
        <dbReference type="Rhea" id="RHEA:50252"/>
        <dbReference type="ChEBI" id="CHEBI:15378"/>
        <dbReference type="ChEBI" id="CHEBI:16526"/>
        <dbReference type="ChEBI" id="CHEBI:57287"/>
        <dbReference type="ChEBI" id="CHEBI:57384"/>
        <dbReference type="ChEBI" id="CHEBI:58342"/>
        <dbReference type="ChEBI" id="CHEBI:90726"/>
    </reaction>
    <physiologicalReaction direction="left-to-right" evidence="12">
        <dbReference type="Rhea" id="RHEA:50253"/>
    </physiologicalReaction>
</comment>
<dbReference type="PANTHER" id="PTHR11157:SF134">
    <property type="entry name" value="ELONGATION OF FATTY ACIDS PROTEIN 1-RELATED"/>
    <property type="match status" value="1"/>
</dbReference>
<evidence type="ECO:0000256" key="8">
    <source>
        <dbReference type="ARBA" id="ARBA00023098"/>
    </source>
</evidence>
<dbReference type="EMBL" id="JAULSN010000008">
    <property type="protein sequence ID" value="KAK3365844.1"/>
    <property type="molecule type" value="Genomic_DNA"/>
</dbReference>
<dbReference type="PANTHER" id="PTHR11157">
    <property type="entry name" value="FATTY ACID ACYL TRANSFERASE-RELATED"/>
    <property type="match status" value="1"/>
</dbReference>
<evidence type="ECO:0000256" key="2">
    <source>
        <dbReference type="ARBA" id="ARBA00007263"/>
    </source>
</evidence>
<dbReference type="GO" id="GO:0030148">
    <property type="term" value="P:sphingolipid biosynthetic process"/>
    <property type="evidence" value="ECO:0007669"/>
    <property type="project" value="TreeGrafter"/>
</dbReference>
<keyword evidence="4 12" id="KW-0808">Transferase</keyword>
<feature type="transmembrane region" description="Helical" evidence="12">
    <location>
        <begin position="227"/>
        <end position="250"/>
    </location>
</feature>
<dbReference type="GO" id="GO:0019367">
    <property type="term" value="P:fatty acid elongation, saturated fatty acid"/>
    <property type="evidence" value="ECO:0007669"/>
    <property type="project" value="TreeGrafter"/>
</dbReference>
<evidence type="ECO:0000256" key="12">
    <source>
        <dbReference type="RuleBase" id="RU361115"/>
    </source>
</evidence>
<keyword evidence="5 12" id="KW-0812">Transmembrane</keyword>
<comment type="caution">
    <text evidence="12">Lacks conserved residue(s) required for the propagation of feature annotation.</text>
</comment>
<evidence type="ECO:0000256" key="4">
    <source>
        <dbReference type="ARBA" id="ARBA00022679"/>
    </source>
</evidence>
<evidence type="ECO:0000313" key="13">
    <source>
        <dbReference type="EMBL" id="KAK3365844.1"/>
    </source>
</evidence>
<evidence type="ECO:0000313" key="14">
    <source>
        <dbReference type="Proteomes" id="UP001287356"/>
    </source>
</evidence>
<dbReference type="Proteomes" id="UP001287356">
    <property type="component" value="Unassembled WGS sequence"/>
</dbReference>
<evidence type="ECO:0000256" key="6">
    <source>
        <dbReference type="ARBA" id="ARBA00022832"/>
    </source>
</evidence>
<comment type="catalytic activity">
    <reaction evidence="11">
        <text>a very-long-chain acyl-CoA + malonyl-CoA + H(+) = a very-long-chain 3-oxoacyl-CoA + CO2 + CoA</text>
        <dbReference type="Rhea" id="RHEA:32727"/>
        <dbReference type="ChEBI" id="CHEBI:15378"/>
        <dbReference type="ChEBI" id="CHEBI:16526"/>
        <dbReference type="ChEBI" id="CHEBI:57287"/>
        <dbReference type="ChEBI" id="CHEBI:57384"/>
        <dbReference type="ChEBI" id="CHEBI:90725"/>
        <dbReference type="ChEBI" id="CHEBI:90736"/>
        <dbReference type="EC" id="2.3.1.199"/>
    </reaction>
</comment>
<accession>A0AAE0JWU2</accession>
<evidence type="ECO:0000256" key="9">
    <source>
        <dbReference type="ARBA" id="ARBA00023136"/>
    </source>
</evidence>
<dbReference type="GO" id="GO:0034626">
    <property type="term" value="P:fatty acid elongation, polyunsaturated fatty acid"/>
    <property type="evidence" value="ECO:0007669"/>
    <property type="project" value="TreeGrafter"/>
</dbReference>
<organism evidence="13 14">
    <name type="scientific">Lasiosphaeria ovina</name>
    <dbReference type="NCBI Taxonomy" id="92902"/>
    <lineage>
        <taxon>Eukaryota</taxon>
        <taxon>Fungi</taxon>
        <taxon>Dikarya</taxon>
        <taxon>Ascomycota</taxon>
        <taxon>Pezizomycotina</taxon>
        <taxon>Sordariomycetes</taxon>
        <taxon>Sordariomycetidae</taxon>
        <taxon>Sordariales</taxon>
        <taxon>Lasiosphaeriaceae</taxon>
        <taxon>Lasiosphaeria</taxon>
    </lineage>
</organism>
<dbReference type="AlphaFoldDB" id="A0AAE0JWU2"/>
<evidence type="ECO:0000256" key="3">
    <source>
        <dbReference type="ARBA" id="ARBA00022516"/>
    </source>
</evidence>
<dbReference type="InterPro" id="IPR002076">
    <property type="entry name" value="ELO_fam"/>
</dbReference>
<feature type="transmembrane region" description="Helical" evidence="12">
    <location>
        <begin position="270"/>
        <end position="293"/>
    </location>
</feature>
<keyword evidence="9 12" id="KW-0472">Membrane</keyword>
<comment type="similarity">
    <text evidence="2 12">Belongs to the ELO family.</text>
</comment>
<keyword evidence="3 12" id="KW-0444">Lipid biosynthesis</keyword>
<evidence type="ECO:0000256" key="7">
    <source>
        <dbReference type="ARBA" id="ARBA00022989"/>
    </source>
</evidence>
<comment type="subcellular location">
    <subcellularLocation>
        <location evidence="1">Membrane</location>
        <topology evidence="1">Multi-pass membrane protein</topology>
    </subcellularLocation>
</comment>
<dbReference type="Pfam" id="PF01151">
    <property type="entry name" value="ELO"/>
    <property type="match status" value="1"/>
</dbReference>
<dbReference type="GO" id="GO:0009922">
    <property type="term" value="F:fatty acid elongase activity"/>
    <property type="evidence" value="ECO:0007669"/>
    <property type="project" value="UniProtKB-EC"/>
</dbReference>
<gene>
    <name evidence="13" type="ORF">B0T24DRAFT_597601</name>
</gene>
<dbReference type="GO" id="GO:0042761">
    <property type="term" value="P:very long-chain fatty acid biosynthetic process"/>
    <property type="evidence" value="ECO:0007669"/>
    <property type="project" value="TreeGrafter"/>
</dbReference>
<feature type="transmembrane region" description="Helical" evidence="12">
    <location>
        <begin position="93"/>
        <end position="112"/>
    </location>
</feature>
<proteinExistence type="inferred from homology"/>
<reference evidence="13" key="1">
    <citation type="journal article" date="2023" name="Mol. Phylogenet. Evol.">
        <title>Genome-scale phylogeny and comparative genomics of the fungal order Sordariales.</title>
        <authorList>
            <person name="Hensen N."/>
            <person name="Bonometti L."/>
            <person name="Westerberg I."/>
            <person name="Brannstrom I.O."/>
            <person name="Guillou S."/>
            <person name="Cros-Aarteil S."/>
            <person name="Calhoun S."/>
            <person name="Haridas S."/>
            <person name="Kuo A."/>
            <person name="Mondo S."/>
            <person name="Pangilinan J."/>
            <person name="Riley R."/>
            <person name="LaButti K."/>
            <person name="Andreopoulos B."/>
            <person name="Lipzen A."/>
            <person name="Chen C."/>
            <person name="Yan M."/>
            <person name="Daum C."/>
            <person name="Ng V."/>
            <person name="Clum A."/>
            <person name="Steindorff A."/>
            <person name="Ohm R.A."/>
            <person name="Martin F."/>
            <person name="Silar P."/>
            <person name="Natvig D.O."/>
            <person name="Lalanne C."/>
            <person name="Gautier V."/>
            <person name="Ament-Velasquez S.L."/>
            <person name="Kruys A."/>
            <person name="Hutchinson M.I."/>
            <person name="Powell A.J."/>
            <person name="Barry K."/>
            <person name="Miller A.N."/>
            <person name="Grigoriev I.V."/>
            <person name="Debuchy R."/>
            <person name="Gladieux P."/>
            <person name="Hiltunen Thoren M."/>
            <person name="Johannesson H."/>
        </authorList>
    </citation>
    <scope>NUCLEOTIDE SEQUENCE</scope>
    <source>
        <strain evidence="13">CBS 958.72</strain>
    </source>
</reference>
<feature type="transmembrane region" description="Helical" evidence="12">
    <location>
        <begin position="193"/>
        <end position="215"/>
    </location>
</feature>
<sequence>MANLSSASKPVQMSLAAPGLPAQSSGLSVWSLLEAMWEPVVGYPAAEFEFKPRMTPLSTLNESAMFITLYYAMIISGKEWMRHRKPFKLHGPFLVHNFFLSALSAFLLALYVEQLLPTLYNKGTYYAICEAGGGWTKPLVTLYYLNYLTKYVELLDTAFLILKKKPLRSAFLHCYHHGATALLCYSQLVGSTAVSWVPITLNLTVHVVMYAYYFLAARGIRVWWKEWVTRLQIAQFVIDLGFVYFTSYTYFANRYWPWLPNVGSCAGEEFAALSGIAILSSYLVLFISFYAATYKKGPGARKKAATAAAGRTPMVENGNGKLPLDTATTTGASY</sequence>
<keyword evidence="7 12" id="KW-1133">Transmembrane helix</keyword>
<reference evidence="13" key="2">
    <citation type="submission" date="2023-06" db="EMBL/GenBank/DDBJ databases">
        <authorList>
            <consortium name="Lawrence Berkeley National Laboratory"/>
            <person name="Haridas S."/>
            <person name="Hensen N."/>
            <person name="Bonometti L."/>
            <person name="Westerberg I."/>
            <person name="Brannstrom I.O."/>
            <person name="Guillou S."/>
            <person name="Cros-Aarteil S."/>
            <person name="Calhoun S."/>
            <person name="Kuo A."/>
            <person name="Mondo S."/>
            <person name="Pangilinan J."/>
            <person name="Riley R."/>
            <person name="Labutti K."/>
            <person name="Andreopoulos B."/>
            <person name="Lipzen A."/>
            <person name="Chen C."/>
            <person name="Yanf M."/>
            <person name="Daum C."/>
            <person name="Ng V."/>
            <person name="Clum A."/>
            <person name="Steindorff A."/>
            <person name="Ohm R."/>
            <person name="Martin F."/>
            <person name="Silar P."/>
            <person name="Natvig D."/>
            <person name="Lalanne C."/>
            <person name="Gautier V."/>
            <person name="Ament-Velasquez S.L."/>
            <person name="Kruys A."/>
            <person name="Hutchinson M.I."/>
            <person name="Powell A.J."/>
            <person name="Barry K."/>
            <person name="Miller A.N."/>
            <person name="Grigoriev I.V."/>
            <person name="Debuchy R."/>
            <person name="Gladieux P."/>
            <person name="Thoren M.H."/>
            <person name="Johannesson H."/>
        </authorList>
    </citation>
    <scope>NUCLEOTIDE SEQUENCE</scope>
    <source>
        <strain evidence="13">CBS 958.72</strain>
    </source>
</reference>
<dbReference type="GO" id="GO:0005789">
    <property type="term" value="C:endoplasmic reticulum membrane"/>
    <property type="evidence" value="ECO:0007669"/>
    <property type="project" value="TreeGrafter"/>
</dbReference>
<evidence type="ECO:0000256" key="11">
    <source>
        <dbReference type="ARBA" id="ARBA00047375"/>
    </source>
</evidence>
<keyword evidence="10 12" id="KW-0275">Fatty acid biosynthesis</keyword>
<protein>
    <recommendedName>
        <fullName evidence="12">Elongation of fatty acids protein</fullName>
        <ecNumber evidence="12">2.3.1.-</ecNumber>
    </recommendedName>
</protein>
<dbReference type="EC" id="2.3.1.-" evidence="12"/>
<keyword evidence="6 12" id="KW-0276">Fatty acid metabolism</keyword>